<dbReference type="GO" id="GO:0008610">
    <property type="term" value="P:lipid biosynthetic process"/>
    <property type="evidence" value="ECO:0007669"/>
    <property type="project" value="InterPro"/>
</dbReference>
<dbReference type="InterPro" id="IPR006694">
    <property type="entry name" value="Fatty_acid_hydroxylase"/>
</dbReference>
<dbReference type="VEuPathDB" id="FungiDB:ASPVEDRAFT_122888"/>
<dbReference type="STRING" id="1036611.A0A1L9P6L3"/>
<evidence type="ECO:0000256" key="2">
    <source>
        <dbReference type="ARBA" id="ARBA00022692"/>
    </source>
</evidence>
<keyword evidence="2 5" id="KW-0812">Transmembrane</keyword>
<dbReference type="GO" id="GO:0005506">
    <property type="term" value="F:iron ion binding"/>
    <property type="evidence" value="ECO:0007669"/>
    <property type="project" value="InterPro"/>
</dbReference>
<keyword evidence="4 5" id="KW-0472">Membrane</keyword>
<evidence type="ECO:0000313" key="7">
    <source>
        <dbReference type="EMBL" id="OJI97161.1"/>
    </source>
</evidence>
<keyword evidence="8" id="KW-1185">Reference proteome</keyword>
<feature type="domain" description="Fatty acid hydroxylase" evidence="6">
    <location>
        <begin position="179"/>
        <end position="325"/>
    </location>
</feature>
<proteinExistence type="predicted"/>
<dbReference type="AlphaFoldDB" id="A0A1L9P6L3"/>
<keyword evidence="3 5" id="KW-1133">Transmembrane helix</keyword>
<dbReference type="OrthoDB" id="6354873at2759"/>
<feature type="transmembrane region" description="Helical" evidence="5">
    <location>
        <begin position="87"/>
        <end position="106"/>
    </location>
</feature>
<dbReference type="GO" id="GO:0016020">
    <property type="term" value="C:membrane"/>
    <property type="evidence" value="ECO:0007669"/>
    <property type="project" value="UniProtKB-SubCell"/>
</dbReference>
<dbReference type="PANTHER" id="PTHR11863">
    <property type="entry name" value="STEROL DESATURASE"/>
    <property type="match status" value="1"/>
</dbReference>
<dbReference type="Pfam" id="PF04116">
    <property type="entry name" value="FA_hydroxylase"/>
    <property type="match status" value="1"/>
</dbReference>
<evidence type="ECO:0000259" key="6">
    <source>
        <dbReference type="Pfam" id="PF04116"/>
    </source>
</evidence>
<sequence>MATNVNPKDSMKSTWPDADKSEWSYYHHLIDFLDLHPIQREKEVPVHSKDEKIPYVPQWSQHRYILTYSVLPLIAHQVFSSYTGYNLGPFAAFNFYFLAFNLFVIYEAKLLRRLGHIYGFLDGDKHERDGIPDVGIQKIVASLYKTTGSRLIMSIYLTYKPNRLPGDTNWAWLPLEIGLYGIVLDFWFYWYHRAMHDVSFLWKFHRTHHLTKHPNPLLSAYADHEQEFFDMVGVPFFTYITLKALGLPMGFYEWWICHAYVAFTEVLGHSGLRVHGLSASTMGWLLTWLNVDIVIEDHDLHHRKGYRKSHNYGKQTRLWDRIFGTCHDRIESVDDNIDYENTAPVPLY</sequence>
<evidence type="ECO:0000256" key="4">
    <source>
        <dbReference type="ARBA" id="ARBA00023136"/>
    </source>
</evidence>
<evidence type="ECO:0000256" key="1">
    <source>
        <dbReference type="ARBA" id="ARBA00004370"/>
    </source>
</evidence>
<dbReference type="Proteomes" id="UP000184073">
    <property type="component" value="Unassembled WGS sequence"/>
</dbReference>
<dbReference type="EMBL" id="KV878125">
    <property type="protein sequence ID" value="OJI97161.1"/>
    <property type="molecule type" value="Genomic_DNA"/>
</dbReference>
<comment type="subcellular location">
    <subcellularLocation>
        <location evidence="1">Membrane</location>
    </subcellularLocation>
</comment>
<evidence type="ECO:0000256" key="5">
    <source>
        <dbReference type="SAM" id="Phobius"/>
    </source>
</evidence>
<gene>
    <name evidence="7" type="ORF">ASPVEDRAFT_122888</name>
</gene>
<feature type="transmembrane region" description="Helical" evidence="5">
    <location>
        <begin position="170"/>
        <end position="190"/>
    </location>
</feature>
<dbReference type="GO" id="GO:0016491">
    <property type="term" value="F:oxidoreductase activity"/>
    <property type="evidence" value="ECO:0007669"/>
    <property type="project" value="InterPro"/>
</dbReference>
<accession>A0A1L9P6L3</accession>
<reference evidence="8" key="1">
    <citation type="journal article" date="2017" name="Genome Biol.">
        <title>Comparative genomics reveals high biological diversity and specific adaptations in the industrially and medically important fungal genus Aspergillus.</title>
        <authorList>
            <person name="de Vries R.P."/>
            <person name="Riley R."/>
            <person name="Wiebenga A."/>
            <person name="Aguilar-Osorio G."/>
            <person name="Amillis S."/>
            <person name="Uchima C.A."/>
            <person name="Anderluh G."/>
            <person name="Asadollahi M."/>
            <person name="Askin M."/>
            <person name="Barry K."/>
            <person name="Battaglia E."/>
            <person name="Bayram O."/>
            <person name="Benocci T."/>
            <person name="Braus-Stromeyer S.A."/>
            <person name="Caldana C."/>
            <person name="Canovas D."/>
            <person name="Cerqueira G.C."/>
            <person name="Chen F."/>
            <person name="Chen W."/>
            <person name="Choi C."/>
            <person name="Clum A."/>
            <person name="Dos Santos R.A."/>
            <person name="Damasio A.R."/>
            <person name="Diallinas G."/>
            <person name="Emri T."/>
            <person name="Fekete E."/>
            <person name="Flipphi M."/>
            <person name="Freyberg S."/>
            <person name="Gallo A."/>
            <person name="Gournas C."/>
            <person name="Habgood R."/>
            <person name="Hainaut M."/>
            <person name="Harispe M.L."/>
            <person name="Henrissat B."/>
            <person name="Hilden K.S."/>
            <person name="Hope R."/>
            <person name="Hossain A."/>
            <person name="Karabika E."/>
            <person name="Karaffa L."/>
            <person name="Karanyi Z."/>
            <person name="Krasevec N."/>
            <person name="Kuo A."/>
            <person name="Kusch H."/>
            <person name="LaButti K."/>
            <person name="Lagendijk E.L."/>
            <person name="Lapidus A."/>
            <person name="Levasseur A."/>
            <person name="Lindquist E."/>
            <person name="Lipzen A."/>
            <person name="Logrieco A.F."/>
            <person name="MacCabe A."/>
            <person name="Maekelae M.R."/>
            <person name="Malavazi I."/>
            <person name="Melin P."/>
            <person name="Meyer V."/>
            <person name="Mielnichuk N."/>
            <person name="Miskei M."/>
            <person name="Molnar A.P."/>
            <person name="Mule G."/>
            <person name="Ngan C.Y."/>
            <person name="Orejas M."/>
            <person name="Orosz E."/>
            <person name="Ouedraogo J.P."/>
            <person name="Overkamp K.M."/>
            <person name="Park H.-S."/>
            <person name="Perrone G."/>
            <person name="Piumi F."/>
            <person name="Punt P.J."/>
            <person name="Ram A.F."/>
            <person name="Ramon A."/>
            <person name="Rauscher S."/>
            <person name="Record E."/>
            <person name="Riano-Pachon D.M."/>
            <person name="Robert V."/>
            <person name="Roehrig J."/>
            <person name="Ruller R."/>
            <person name="Salamov A."/>
            <person name="Salih N.S."/>
            <person name="Samson R.A."/>
            <person name="Sandor E."/>
            <person name="Sanguinetti M."/>
            <person name="Schuetze T."/>
            <person name="Sepcic K."/>
            <person name="Shelest E."/>
            <person name="Sherlock G."/>
            <person name="Sophianopoulou V."/>
            <person name="Squina F.M."/>
            <person name="Sun H."/>
            <person name="Susca A."/>
            <person name="Todd R.B."/>
            <person name="Tsang A."/>
            <person name="Unkles S.E."/>
            <person name="van de Wiele N."/>
            <person name="van Rossen-Uffink D."/>
            <person name="Oliveira J.V."/>
            <person name="Vesth T.C."/>
            <person name="Visser J."/>
            <person name="Yu J.-H."/>
            <person name="Zhou M."/>
            <person name="Andersen M.R."/>
            <person name="Archer D.B."/>
            <person name="Baker S.E."/>
            <person name="Benoit I."/>
            <person name="Brakhage A.A."/>
            <person name="Braus G.H."/>
            <person name="Fischer R."/>
            <person name="Frisvad J.C."/>
            <person name="Goldman G.H."/>
            <person name="Houbraken J."/>
            <person name="Oakley B."/>
            <person name="Pocsi I."/>
            <person name="Scazzocchio C."/>
            <person name="Seiboth B."/>
            <person name="vanKuyk P.A."/>
            <person name="Wortman J."/>
            <person name="Dyer P.S."/>
            <person name="Grigoriev I.V."/>
        </authorList>
    </citation>
    <scope>NUCLEOTIDE SEQUENCE [LARGE SCALE GENOMIC DNA]</scope>
    <source>
        <strain evidence="8">CBS 583.65</strain>
    </source>
</reference>
<dbReference type="RefSeq" id="XP_040662924.1">
    <property type="nucleotide sequence ID" value="XM_040806030.1"/>
</dbReference>
<evidence type="ECO:0000256" key="3">
    <source>
        <dbReference type="ARBA" id="ARBA00022989"/>
    </source>
</evidence>
<organism evidence="7 8">
    <name type="scientific">Aspergillus versicolor CBS 583.65</name>
    <dbReference type="NCBI Taxonomy" id="1036611"/>
    <lineage>
        <taxon>Eukaryota</taxon>
        <taxon>Fungi</taxon>
        <taxon>Dikarya</taxon>
        <taxon>Ascomycota</taxon>
        <taxon>Pezizomycotina</taxon>
        <taxon>Eurotiomycetes</taxon>
        <taxon>Eurotiomycetidae</taxon>
        <taxon>Eurotiales</taxon>
        <taxon>Aspergillaceae</taxon>
        <taxon>Aspergillus</taxon>
        <taxon>Aspergillus subgen. Nidulantes</taxon>
    </lineage>
</organism>
<name>A0A1L9P6L3_ASPVE</name>
<dbReference type="GeneID" id="63721541"/>
<protein>
    <recommendedName>
        <fullName evidence="6">Fatty acid hydroxylase domain-containing protein</fullName>
    </recommendedName>
</protein>
<dbReference type="InterPro" id="IPR050307">
    <property type="entry name" value="Sterol_Desaturase_Related"/>
</dbReference>
<evidence type="ECO:0000313" key="8">
    <source>
        <dbReference type="Proteomes" id="UP000184073"/>
    </source>
</evidence>